<feature type="transmembrane region" description="Helical" evidence="6">
    <location>
        <begin position="91"/>
        <end position="109"/>
    </location>
</feature>
<feature type="transmembrane region" description="Helical" evidence="6">
    <location>
        <begin position="331"/>
        <end position="355"/>
    </location>
</feature>
<feature type="transmembrane region" description="Helical" evidence="6">
    <location>
        <begin position="279"/>
        <end position="297"/>
    </location>
</feature>
<feature type="transmembrane region" description="Helical" evidence="6">
    <location>
        <begin position="157"/>
        <end position="177"/>
    </location>
</feature>
<dbReference type="InterPro" id="IPR011701">
    <property type="entry name" value="MFS"/>
</dbReference>
<evidence type="ECO:0000259" key="7">
    <source>
        <dbReference type="PROSITE" id="PS50850"/>
    </source>
</evidence>
<evidence type="ECO:0000256" key="6">
    <source>
        <dbReference type="SAM" id="Phobius"/>
    </source>
</evidence>
<dbReference type="NCBIfam" id="TIGR00901">
    <property type="entry name" value="2A0125"/>
    <property type="match status" value="1"/>
</dbReference>
<feature type="transmembrane region" description="Helical" evidence="6">
    <location>
        <begin position="394"/>
        <end position="415"/>
    </location>
</feature>
<dbReference type="Pfam" id="PF07690">
    <property type="entry name" value="MFS_1"/>
    <property type="match status" value="1"/>
</dbReference>
<dbReference type="GO" id="GO:0022857">
    <property type="term" value="F:transmembrane transporter activity"/>
    <property type="evidence" value="ECO:0007669"/>
    <property type="project" value="InterPro"/>
</dbReference>
<feature type="transmembrane region" description="Helical" evidence="6">
    <location>
        <begin position="12"/>
        <end position="36"/>
    </location>
</feature>
<proteinExistence type="predicted"/>
<dbReference type="SUPFAM" id="SSF103473">
    <property type="entry name" value="MFS general substrate transporter"/>
    <property type="match status" value="1"/>
</dbReference>
<keyword evidence="5 6" id="KW-0472">Membrane</keyword>
<name>T1B357_9ZZZZ</name>
<gene>
    <name evidence="8" type="ORF">B2A_08498</name>
</gene>
<evidence type="ECO:0000313" key="8">
    <source>
        <dbReference type="EMBL" id="EQD47259.1"/>
    </source>
</evidence>
<feature type="transmembrane region" description="Helical" evidence="6">
    <location>
        <begin position="367"/>
        <end position="388"/>
    </location>
</feature>
<evidence type="ECO:0000256" key="1">
    <source>
        <dbReference type="ARBA" id="ARBA00004141"/>
    </source>
</evidence>
<dbReference type="AlphaFoldDB" id="T1B357"/>
<sequence length="426" mass="45864">MSAARGLRATLMAFAQPAALTLFFFGFSSGLPFLLIGYTLSGWLKLDHVSLVDIGLISYIGLTYSLKFLWSPAVDRIPLPLLRRLGQRRSWLLLAQCALALALLGMAQVTPHAQLPLFLLVTGVAAFAGATQDTVIDAYRIEIAPPEMQGALASTYIFGYRVALIASGAGALVLAQYAGWSAAYRIMAVLLLVPIATTLLAREPAERRARAANWRAALDDGVIGPFRQFFERFGANLALLLLAFILLFKISDQMLGPVALPFYLDAGFKLVQVAEVSKLYGVLVGLAGAFAGGAAVLRWGAERCMPWALVAAALSNLLFLLLTLHHGSMPLFVVMISGDNFSTGLLGTVAVAFLSDLTDHRYTATQYALFSSLTVLSGKLIGGLSGFIVGAVGFSGFFIFSCVATLPALLLWFWVRPRLLRHHIAH</sequence>
<dbReference type="GO" id="GO:0016020">
    <property type="term" value="C:membrane"/>
    <property type="evidence" value="ECO:0007669"/>
    <property type="project" value="UniProtKB-SubCell"/>
</dbReference>
<comment type="subcellular location">
    <subcellularLocation>
        <location evidence="1">Membrane</location>
        <topology evidence="1">Multi-pass membrane protein</topology>
    </subcellularLocation>
</comment>
<dbReference type="InterPro" id="IPR004752">
    <property type="entry name" value="AmpG_permease/AT-1"/>
</dbReference>
<dbReference type="EMBL" id="AUZZ01006124">
    <property type="protein sequence ID" value="EQD47259.1"/>
    <property type="molecule type" value="Genomic_DNA"/>
</dbReference>
<organism evidence="8">
    <name type="scientific">mine drainage metagenome</name>
    <dbReference type="NCBI Taxonomy" id="410659"/>
    <lineage>
        <taxon>unclassified sequences</taxon>
        <taxon>metagenomes</taxon>
        <taxon>ecological metagenomes</taxon>
    </lineage>
</organism>
<dbReference type="InterPro" id="IPR036259">
    <property type="entry name" value="MFS_trans_sf"/>
</dbReference>
<accession>T1B357</accession>
<feature type="transmembrane region" description="Helical" evidence="6">
    <location>
        <begin position="183"/>
        <end position="201"/>
    </location>
</feature>
<feature type="domain" description="Major facilitator superfamily (MFS) profile" evidence="7">
    <location>
        <begin position="18"/>
        <end position="419"/>
    </location>
</feature>
<dbReference type="PANTHER" id="PTHR12778:SF10">
    <property type="entry name" value="MAJOR FACILITATOR SUPERFAMILY DOMAIN-CONTAINING PROTEIN 3"/>
    <property type="match status" value="1"/>
</dbReference>
<reference evidence="8" key="1">
    <citation type="submission" date="2013-08" db="EMBL/GenBank/DDBJ databases">
        <authorList>
            <person name="Mendez C."/>
            <person name="Richter M."/>
            <person name="Ferrer M."/>
            <person name="Sanchez J."/>
        </authorList>
    </citation>
    <scope>NUCLEOTIDE SEQUENCE</scope>
</reference>
<evidence type="ECO:0000256" key="4">
    <source>
        <dbReference type="ARBA" id="ARBA00022989"/>
    </source>
</evidence>
<dbReference type="PROSITE" id="PS50850">
    <property type="entry name" value="MFS"/>
    <property type="match status" value="1"/>
</dbReference>
<feature type="transmembrane region" description="Helical" evidence="6">
    <location>
        <begin position="233"/>
        <end position="251"/>
    </location>
</feature>
<reference evidence="8" key="2">
    <citation type="journal article" date="2014" name="ISME J.">
        <title>Microbial stratification in low pH oxic and suboxic macroscopic growths along an acid mine drainage.</title>
        <authorList>
            <person name="Mendez-Garcia C."/>
            <person name="Mesa V."/>
            <person name="Sprenger R.R."/>
            <person name="Richter M."/>
            <person name="Diez M.S."/>
            <person name="Solano J."/>
            <person name="Bargiela R."/>
            <person name="Golyshina O.V."/>
            <person name="Manteca A."/>
            <person name="Ramos J.L."/>
            <person name="Gallego J.R."/>
            <person name="Llorente I."/>
            <person name="Martins Dos Santos V.A."/>
            <person name="Jensen O.N."/>
            <person name="Pelaez A.I."/>
            <person name="Sanchez J."/>
            <person name="Ferrer M."/>
        </authorList>
    </citation>
    <scope>NUCLEOTIDE SEQUENCE</scope>
</reference>
<feature type="transmembrane region" description="Helical" evidence="6">
    <location>
        <begin position="48"/>
        <end position="70"/>
    </location>
</feature>
<comment type="caution">
    <text evidence="8">The sequence shown here is derived from an EMBL/GenBank/DDBJ whole genome shotgun (WGS) entry which is preliminary data.</text>
</comment>
<keyword evidence="2" id="KW-0813">Transport</keyword>
<keyword evidence="3 6" id="KW-0812">Transmembrane</keyword>
<evidence type="ECO:0000256" key="2">
    <source>
        <dbReference type="ARBA" id="ARBA00022448"/>
    </source>
</evidence>
<keyword evidence="4 6" id="KW-1133">Transmembrane helix</keyword>
<dbReference type="InterPro" id="IPR020846">
    <property type="entry name" value="MFS_dom"/>
</dbReference>
<feature type="transmembrane region" description="Helical" evidence="6">
    <location>
        <begin position="115"/>
        <end position="136"/>
    </location>
</feature>
<evidence type="ECO:0000256" key="5">
    <source>
        <dbReference type="ARBA" id="ARBA00023136"/>
    </source>
</evidence>
<evidence type="ECO:0000256" key="3">
    <source>
        <dbReference type="ARBA" id="ARBA00022692"/>
    </source>
</evidence>
<protein>
    <submittedName>
        <fullName evidence="8">Signal transducer</fullName>
    </submittedName>
</protein>
<feature type="transmembrane region" description="Helical" evidence="6">
    <location>
        <begin position="304"/>
        <end position="325"/>
    </location>
</feature>
<dbReference type="Gene3D" id="1.20.1250.20">
    <property type="entry name" value="MFS general substrate transporter like domains"/>
    <property type="match status" value="2"/>
</dbReference>
<dbReference type="PANTHER" id="PTHR12778">
    <property type="entry name" value="SOLUTE CARRIER FAMILY 33 ACETYL-COA TRANSPORTER -RELATED"/>
    <property type="match status" value="1"/>
</dbReference>